<organism evidence="6 7">
    <name type="scientific">Aquibacillus koreensis</name>
    <dbReference type="NCBI Taxonomy" id="279446"/>
    <lineage>
        <taxon>Bacteria</taxon>
        <taxon>Bacillati</taxon>
        <taxon>Bacillota</taxon>
        <taxon>Bacilli</taxon>
        <taxon>Bacillales</taxon>
        <taxon>Bacillaceae</taxon>
        <taxon>Aquibacillus</taxon>
    </lineage>
</organism>
<dbReference type="AlphaFoldDB" id="A0A9X3WM54"/>
<dbReference type="InterPro" id="IPR032466">
    <property type="entry name" value="Metal_Hydrolase"/>
</dbReference>
<evidence type="ECO:0000256" key="1">
    <source>
        <dbReference type="ARBA" id="ARBA00005750"/>
    </source>
</evidence>
<dbReference type="PIRSF" id="PIRSF016557">
    <property type="entry name" value="Caps_synth_CpsB"/>
    <property type="match status" value="1"/>
</dbReference>
<evidence type="ECO:0000256" key="2">
    <source>
        <dbReference type="ARBA" id="ARBA00022801"/>
    </source>
</evidence>
<comment type="similarity">
    <text evidence="1 5">Belongs to the metallo-dependent hydrolases superfamily. CpsB/CapC family.</text>
</comment>
<dbReference type="GO" id="GO:0030145">
    <property type="term" value="F:manganese ion binding"/>
    <property type="evidence" value="ECO:0007669"/>
    <property type="project" value="UniProtKB-UniRule"/>
</dbReference>
<dbReference type="Proteomes" id="UP001145072">
    <property type="component" value="Unassembled WGS sequence"/>
</dbReference>
<dbReference type="InterPro" id="IPR016667">
    <property type="entry name" value="Caps_polysacc_synth_CpsB/CapC"/>
</dbReference>
<dbReference type="EC" id="3.1.3.48" evidence="5"/>
<dbReference type="Pfam" id="PF19567">
    <property type="entry name" value="CpsB_CapC"/>
    <property type="match status" value="1"/>
</dbReference>
<dbReference type="PANTHER" id="PTHR39181:SF1">
    <property type="entry name" value="TYROSINE-PROTEIN PHOSPHATASE YWQE"/>
    <property type="match status" value="1"/>
</dbReference>
<dbReference type="EMBL" id="JAMQJZ010000003">
    <property type="protein sequence ID" value="MDC3419809.1"/>
    <property type="molecule type" value="Genomic_DNA"/>
</dbReference>
<dbReference type="PANTHER" id="PTHR39181">
    <property type="entry name" value="TYROSINE-PROTEIN PHOSPHATASE YWQE"/>
    <property type="match status" value="1"/>
</dbReference>
<dbReference type="GO" id="GO:0004725">
    <property type="term" value="F:protein tyrosine phosphatase activity"/>
    <property type="evidence" value="ECO:0007669"/>
    <property type="project" value="UniProtKB-UniRule"/>
</dbReference>
<accession>A0A9X3WM54</accession>
<evidence type="ECO:0000313" key="6">
    <source>
        <dbReference type="EMBL" id="MDC3419809.1"/>
    </source>
</evidence>
<comment type="catalytic activity">
    <reaction evidence="4 5">
        <text>O-phospho-L-tyrosyl-[protein] + H2O = L-tyrosyl-[protein] + phosphate</text>
        <dbReference type="Rhea" id="RHEA:10684"/>
        <dbReference type="Rhea" id="RHEA-COMP:10136"/>
        <dbReference type="Rhea" id="RHEA-COMP:20101"/>
        <dbReference type="ChEBI" id="CHEBI:15377"/>
        <dbReference type="ChEBI" id="CHEBI:43474"/>
        <dbReference type="ChEBI" id="CHEBI:46858"/>
        <dbReference type="ChEBI" id="CHEBI:61978"/>
        <dbReference type="EC" id="3.1.3.48"/>
    </reaction>
</comment>
<name>A0A9X3WM54_9BACI</name>
<sequence>MSSLIDIHCHILPGVDDGAKHMEESIAMAKEALEQGVYTIVATPSHMNGKHHNFKKEILKYVKDLNNRLVEEEVPLTVLPGQCIRINGDLLDSFESGHLLEMNVNSGYVMIELPQNHLPQYMSQLIYDLQLKGYRPILVHPEKHAQFIYEPDALYELVKKGLLVQVSTDSVIGKNSRKVQKFVHEMIEANLTHFIGTEAGDRSSYTFQAAVKEIRKKYGNATVYYYLENATLMTKGETVLGDEPIRMKKKKRILGII</sequence>
<dbReference type="RefSeq" id="WP_259866459.1">
    <property type="nucleotide sequence ID" value="NZ_JAMQJZ010000003.1"/>
</dbReference>
<keyword evidence="3 5" id="KW-0904">Protein phosphatase</keyword>
<protein>
    <recommendedName>
        <fullName evidence="5">Tyrosine-protein phosphatase</fullName>
        <ecNumber evidence="5">3.1.3.48</ecNumber>
    </recommendedName>
</protein>
<keyword evidence="2 5" id="KW-0378">Hydrolase</keyword>
<evidence type="ECO:0000313" key="7">
    <source>
        <dbReference type="Proteomes" id="UP001145072"/>
    </source>
</evidence>
<keyword evidence="7" id="KW-1185">Reference proteome</keyword>
<dbReference type="SUPFAM" id="SSF51556">
    <property type="entry name" value="Metallo-dependent hydrolases"/>
    <property type="match status" value="1"/>
</dbReference>
<gene>
    <name evidence="6" type="ORF">NC661_05435</name>
</gene>
<evidence type="ECO:0000256" key="3">
    <source>
        <dbReference type="ARBA" id="ARBA00022912"/>
    </source>
</evidence>
<reference evidence="6" key="1">
    <citation type="submission" date="2022-06" db="EMBL/GenBank/DDBJ databases">
        <title>Aquibacillus sp. a new bacterium isolated from soil saline samples.</title>
        <authorList>
            <person name="Galisteo C."/>
            <person name="De La Haba R."/>
            <person name="Sanchez-Porro C."/>
            <person name="Ventosa A."/>
        </authorList>
    </citation>
    <scope>NUCLEOTIDE SEQUENCE</scope>
    <source>
        <strain evidence="6">JCM 12387</strain>
    </source>
</reference>
<dbReference type="Gene3D" id="3.20.20.140">
    <property type="entry name" value="Metal-dependent hydrolases"/>
    <property type="match status" value="1"/>
</dbReference>
<proteinExistence type="inferred from homology"/>
<comment type="caution">
    <text evidence="6">The sequence shown here is derived from an EMBL/GenBank/DDBJ whole genome shotgun (WGS) entry which is preliminary data.</text>
</comment>
<evidence type="ECO:0000256" key="5">
    <source>
        <dbReference type="PIRNR" id="PIRNR016557"/>
    </source>
</evidence>
<evidence type="ECO:0000256" key="4">
    <source>
        <dbReference type="ARBA" id="ARBA00051722"/>
    </source>
</evidence>